<dbReference type="RefSeq" id="WP_169525754.1">
    <property type="nucleotide sequence ID" value="NZ_JAAMPU010000096.1"/>
</dbReference>
<evidence type="ECO:0000313" key="2">
    <source>
        <dbReference type="EMBL" id="NMH26745.1"/>
    </source>
</evidence>
<dbReference type="InterPro" id="IPR003615">
    <property type="entry name" value="HNH_nuc"/>
</dbReference>
<gene>
    <name evidence="2" type="ORF">G6047_01770</name>
</gene>
<organism evidence="2 3">
    <name type="scientific">Flavobacterium silvaticum</name>
    <dbReference type="NCBI Taxonomy" id="1852020"/>
    <lineage>
        <taxon>Bacteria</taxon>
        <taxon>Pseudomonadati</taxon>
        <taxon>Bacteroidota</taxon>
        <taxon>Flavobacteriia</taxon>
        <taxon>Flavobacteriales</taxon>
        <taxon>Flavobacteriaceae</taxon>
        <taxon>Flavobacterium</taxon>
    </lineage>
</organism>
<dbReference type="Pfam" id="PF13391">
    <property type="entry name" value="HNH_2"/>
    <property type="match status" value="1"/>
</dbReference>
<comment type="caution">
    <text evidence="2">The sequence shown here is derived from an EMBL/GenBank/DDBJ whole genome shotgun (WGS) entry which is preliminary data.</text>
</comment>
<name>A0A972JGD6_9FLAO</name>
<proteinExistence type="predicted"/>
<keyword evidence="3" id="KW-1185">Reference proteome</keyword>
<dbReference type="AlphaFoldDB" id="A0A972JGD6"/>
<dbReference type="EMBL" id="JAAMPU010000096">
    <property type="protein sequence ID" value="NMH26745.1"/>
    <property type="molecule type" value="Genomic_DNA"/>
</dbReference>
<evidence type="ECO:0000313" key="3">
    <source>
        <dbReference type="Proteomes" id="UP000712080"/>
    </source>
</evidence>
<dbReference type="CDD" id="cd00085">
    <property type="entry name" value="HNHc"/>
    <property type="match status" value="1"/>
</dbReference>
<reference evidence="2" key="1">
    <citation type="submission" date="2020-02" db="EMBL/GenBank/DDBJ databases">
        <title>Flavobacterium sp. genome.</title>
        <authorList>
            <person name="Jung H.S."/>
            <person name="Baek J.H."/>
            <person name="Jeon C.O."/>
        </authorList>
    </citation>
    <scope>NUCLEOTIDE SEQUENCE</scope>
    <source>
        <strain evidence="2">SE-s28</strain>
    </source>
</reference>
<dbReference type="SMART" id="SM00507">
    <property type="entry name" value="HNHc"/>
    <property type="match status" value="1"/>
</dbReference>
<accession>A0A972JGD6</accession>
<sequence>MEIIYQICKQVFENQITRKEGIQALVDQQNMNRNSAVIVVNIFVKMMNGERFTRTLSNPLFEYFLENIFLEYGKEKLEAALTALDLHITYIWAKGNPKRRLRLICNMYFEKLRVSTFQSTIESLHDEVEQNEIISYLKRTKSKQEVLAELNSITAREPEIVTINHKAYKRDNKTIALIKIVRDFKCQICQTFIPKSNGEKYIEAAHIIPKHEQGQELPENIILFCPNHHKEFDLGSPNITKKDKSSIEFTLNGKEYKINLSFN</sequence>
<protein>
    <recommendedName>
        <fullName evidence="1">HNH nuclease domain-containing protein</fullName>
    </recommendedName>
</protein>
<dbReference type="Gene3D" id="1.10.30.50">
    <property type="match status" value="1"/>
</dbReference>
<dbReference type="Proteomes" id="UP000712080">
    <property type="component" value="Unassembled WGS sequence"/>
</dbReference>
<feature type="domain" description="HNH nuclease" evidence="1">
    <location>
        <begin position="174"/>
        <end position="230"/>
    </location>
</feature>
<evidence type="ECO:0000259" key="1">
    <source>
        <dbReference type="SMART" id="SM00507"/>
    </source>
</evidence>